<evidence type="ECO:0000256" key="1">
    <source>
        <dbReference type="SAM" id="MobiDB-lite"/>
    </source>
</evidence>
<feature type="region of interest" description="Disordered" evidence="1">
    <location>
        <begin position="1"/>
        <end position="25"/>
    </location>
</feature>
<dbReference type="EMBL" id="CABVHQ010000160">
    <property type="protein sequence ID" value="VVO42191.1"/>
    <property type="molecule type" value="Genomic_DNA"/>
</dbReference>
<reference evidence="2 3" key="1">
    <citation type="submission" date="2019-09" db="EMBL/GenBank/DDBJ databases">
        <authorList>
            <person name="Chandra G."/>
            <person name="Truman W A."/>
        </authorList>
    </citation>
    <scope>NUCLEOTIDE SEQUENCE [LARGE SCALE GENOMIC DNA]</scope>
    <source>
        <strain evidence="2">PS691</strain>
    </source>
</reference>
<dbReference type="AlphaFoldDB" id="A0A5E7FRL7"/>
<dbReference type="Proteomes" id="UP000337909">
    <property type="component" value="Unassembled WGS sequence"/>
</dbReference>
<gene>
    <name evidence="2" type="ORF">PS691_05845</name>
</gene>
<sequence>MAPIAAPRNSSRRLPEGIASPSSLTIPSDCGSTTAAIAMNTAAIPIMLCMKATSSGILVISTRLAMIEPAVPPTSRPTIT</sequence>
<proteinExistence type="predicted"/>
<organism evidence="2 3">
    <name type="scientific">Pseudomonas fluorescens</name>
    <dbReference type="NCBI Taxonomy" id="294"/>
    <lineage>
        <taxon>Bacteria</taxon>
        <taxon>Pseudomonadati</taxon>
        <taxon>Pseudomonadota</taxon>
        <taxon>Gammaproteobacteria</taxon>
        <taxon>Pseudomonadales</taxon>
        <taxon>Pseudomonadaceae</taxon>
        <taxon>Pseudomonas</taxon>
    </lineage>
</organism>
<name>A0A5E7FRL7_PSEFL</name>
<evidence type="ECO:0000313" key="3">
    <source>
        <dbReference type="Proteomes" id="UP000337909"/>
    </source>
</evidence>
<protein>
    <submittedName>
        <fullName evidence="2">Uncharacterized protein</fullName>
    </submittedName>
</protein>
<accession>A0A5E7FRL7</accession>
<evidence type="ECO:0000313" key="2">
    <source>
        <dbReference type="EMBL" id="VVO42191.1"/>
    </source>
</evidence>